<keyword evidence="2 4" id="KW-0378">Hydrolase</keyword>
<dbReference type="GO" id="GO:0005975">
    <property type="term" value="P:carbohydrate metabolic process"/>
    <property type="evidence" value="ECO:0007669"/>
    <property type="project" value="InterPro"/>
</dbReference>
<evidence type="ECO:0000259" key="5">
    <source>
        <dbReference type="Pfam" id="PF13472"/>
    </source>
</evidence>
<dbReference type="InterPro" id="IPR011050">
    <property type="entry name" value="Pectin_lyase_fold/virulence"/>
</dbReference>
<gene>
    <name evidence="6" type="ORF">SAMN05660236_5467</name>
</gene>
<dbReference type="PROSITE" id="PS00502">
    <property type="entry name" value="POLYGALACTURONASE"/>
    <property type="match status" value="1"/>
</dbReference>
<dbReference type="Gene3D" id="3.40.50.1110">
    <property type="entry name" value="SGNH hydrolase"/>
    <property type="match status" value="1"/>
</dbReference>
<dbReference type="InterPro" id="IPR000743">
    <property type="entry name" value="Glyco_hydro_28"/>
</dbReference>
<dbReference type="AlphaFoldDB" id="A0A1T5MHQ5"/>
<evidence type="ECO:0000256" key="1">
    <source>
        <dbReference type="ARBA" id="ARBA00008834"/>
    </source>
</evidence>
<sequence length="778" mass="86590">MNRVIFKISIALAACTLLSFIVIDKKPRIFLIGDSTIANKPIEVAPETGWGMIFPEYINLEVQNHAVNGRSTKSFRTLGHWSKVYEQLQPGDWVFIQFGHNDSKESDTTRYAPAKTDYRKNLIRYINEIKSKGARPLLITPVMRRKFDEKGNFVDQHGDYPGVVKEVGKEMKVPVLDLHAKSKDAIVQHGVEESKKLFLNVDKGIWKHYPDGKEDNTHFTVYGASIMASLVAEGIRELNLDLSKEIKAWPVGGKYVYELPKVMEVSFKKDTFNILKYGAKADGITLNTKPIRDAIDACSQSGGGTVLIPKGFWLTGPIVLKSNVNLHVVKAAVIQFSNNPDDYPLVKTNWEGLDAIRAHSPIYVTDASNIAITGEGIFDGAGEAWRPVKKSKLTPPEWEYLVKSGGFLNEKKDTWYPTARALAGSKEKRPGVVAEGYDLQKAETIKEFLRPNMVNIVRCKRVLLEGVTFQNSPAWCLHPLLTQHLTLRNLTVRNPWNAQNGDGVDVESCRYVLIENSTFDVGDDGICIKSGRDEEGRKRGVPTEDVIVRNSTVFHGHGGFVIGSEMSGGARNIYVYDCNFLGTDVGLRFKTTRGRGGIVEKIYANNISMSNIGGAAVLFDMYYMAKDPLAMFAGEEKPSIEFQPVSEATPQFRDFYIKDIVCKGAETGIFVRGLPEMNIKNISIENVSIQSKKGFECTEGDNITLKNATLYCDDKNVVEVHDSKNLLLENIQYKSNDVLLSVSGSRSKDIRLLNTDASKAKKEILLGAGVSEKVVKKK</sequence>
<dbReference type="OrthoDB" id="9795222at2"/>
<dbReference type="GO" id="GO:0016788">
    <property type="term" value="F:hydrolase activity, acting on ester bonds"/>
    <property type="evidence" value="ECO:0007669"/>
    <property type="project" value="UniProtKB-ARBA"/>
</dbReference>
<accession>A0A1T5MHQ5</accession>
<protein>
    <submittedName>
        <fullName evidence="6">DNA sulfur modification protein DndE</fullName>
    </submittedName>
</protein>
<feature type="domain" description="SGNH hydrolase-type esterase" evidence="5">
    <location>
        <begin position="31"/>
        <end position="183"/>
    </location>
</feature>
<dbReference type="SMART" id="SM00710">
    <property type="entry name" value="PbH1"/>
    <property type="match status" value="5"/>
</dbReference>
<proteinExistence type="inferred from homology"/>
<dbReference type="InterPro" id="IPR051801">
    <property type="entry name" value="GH28_Enzymes"/>
</dbReference>
<dbReference type="InterPro" id="IPR012334">
    <property type="entry name" value="Pectin_lyas_fold"/>
</dbReference>
<name>A0A1T5MHQ5_9BACT</name>
<evidence type="ECO:0000313" key="6">
    <source>
        <dbReference type="EMBL" id="SKC87603.1"/>
    </source>
</evidence>
<dbReference type="SUPFAM" id="SSF51126">
    <property type="entry name" value="Pectin lyase-like"/>
    <property type="match status" value="1"/>
</dbReference>
<dbReference type="Proteomes" id="UP000190961">
    <property type="component" value="Unassembled WGS sequence"/>
</dbReference>
<dbReference type="InterPro" id="IPR013830">
    <property type="entry name" value="SGNH_hydro"/>
</dbReference>
<evidence type="ECO:0000256" key="4">
    <source>
        <dbReference type="RuleBase" id="RU361169"/>
    </source>
</evidence>
<dbReference type="SUPFAM" id="SSF52266">
    <property type="entry name" value="SGNH hydrolase"/>
    <property type="match status" value="1"/>
</dbReference>
<dbReference type="STRING" id="688867.SAMN05660236_5467"/>
<evidence type="ECO:0000256" key="2">
    <source>
        <dbReference type="ARBA" id="ARBA00022801"/>
    </source>
</evidence>
<dbReference type="GO" id="GO:0004650">
    <property type="term" value="F:polygalacturonase activity"/>
    <property type="evidence" value="ECO:0007669"/>
    <property type="project" value="InterPro"/>
</dbReference>
<dbReference type="InterPro" id="IPR036514">
    <property type="entry name" value="SGNH_hydro_sf"/>
</dbReference>
<dbReference type="EMBL" id="FUZU01000004">
    <property type="protein sequence ID" value="SKC87603.1"/>
    <property type="molecule type" value="Genomic_DNA"/>
</dbReference>
<dbReference type="Pfam" id="PF13472">
    <property type="entry name" value="Lipase_GDSL_2"/>
    <property type="match status" value="1"/>
</dbReference>
<dbReference type="RefSeq" id="WP_079689927.1">
    <property type="nucleotide sequence ID" value="NZ_FUZU01000004.1"/>
</dbReference>
<evidence type="ECO:0000313" key="7">
    <source>
        <dbReference type="Proteomes" id="UP000190961"/>
    </source>
</evidence>
<keyword evidence="3 4" id="KW-0326">Glycosidase</keyword>
<dbReference type="Gene3D" id="2.160.20.10">
    <property type="entry name" value="Single-stranded right-handed beta-helix, Pectin lyase-like"/>
    <property type="match status" value="1"/>
</dbReference>
<comment type="similarity">
    <text evidence="1 4">Belongs to the glycosyl hydrolase 28 family.</text>
</comment>
<organism evidence="6 7">
    <name type="scientific">Ohtaekwangia koreensis</name>
    <dbReference type="NCBI Taxonomy" id="688867"/>
    <lineage>
        <taxon>Bacteria</taxon>
        <taxon>Pseudomonadati</taxon>
        <taxon>Bacteroidota</taxon>
        <taxon>Cytophagia</taxon>
        <taxon>Cytophagales</taxon>
        <taxon>Fulvivirgaceae</taxon>
        <taxon>Ohtaekwangia</taxon>
    </lineage>
</organism>
<evidence type="ECO:0000256" key="3">
    <source>
        <dbReference type="ARBA" id="ARBA00023295"/>
    </source>
</evidence>
<dbReference type="PANTHER" id="PTHR31339:SF9">
    <property type="entry name" value="PLASMIN AND FIBRONECTIN-BINDING PROTEIN A"/>
    <property type="match status" value="1"/>
</dbReference>
<keyword evidence="7" id="KW-1185">Reference proteome</keyword>
<dbReference type="Pfam" id="PF00295">
    <property type="entry name" value="Glyco_hydro_28"/>
    <property type="match status" value="1"/>
</dbReference>
<dbReference type="InterPro" id="IPR037459">
    <property type="entry name" value="RhgT-like"/>
</dbReference>
<dbReference type="CDD" id="cd01821">
    <property type="entry name" value="Rhamnogalacturan_acetylesterase_like"/>
    <property type="match status" value="1"/>
</dbReference>
<dbReference type="InterPro" id="IPR006626">
    <property type="entry name" value="PbH1"/>
</dbReference>
<dbReference type="PANTHER" id="PTHR31339">
    <property type="entry name" value="PECTIN LYASE-RELATED"/>
    <property type="match status" value="1"/>
</dbReference>
<reference evidence="6 7" key="1">
    <citation type="submission" date="2017-02" db="EMBL/GenBank/DDBJ databases">
        <authorList>
            <person name="Peterson S.W."/>
        </authorList>
    </citation>
    <scope>NUCLEOTIDE SEQUENCE [LARGE SCALE GENOMIC DNA]</scope>
    <source>
        <strain evidence="6 7">DSM 25262</strain>
    </source>
</reference>